<dbReference type="InterPro" id="IPR012317">
    <property type="entry name" value="Poly(ADP-ribose)pol_cat_dom"/>
</dbReference>
<evidence type="ECO:0000256" key="1">
    <source>
        <dbReference type="ARBA" id="ARBA00004123"/>
    </source>
</evidence>
<evidence type="ECO:0000256" key="8">
    <source>
        <dbReference type="ARBA" id="ARBA00033987"/>
    </source>
</evidence>
<reference evidence="15 16" key="1">
    <citation type="submission" date="2024-02" db="EMBL/GenBank/DDBJ databases">
        <title>Discinaceae phylogenomics.</title>
        <authorList>
            <person name="Dirks A.C."/>
            <person name="James T.Y."/>
        </authorList>
    </citation>
    <scope>NUCLEOTIDE SEQUENCE [LARGE SCALE GENOMIC DNA]</scope>
    <source>
        <strain evidence="15 16">ACD0624</strain>
    </source>
</reference>
<evidence type="ECO:0000256" key="9">
    <source>
        <dbReference type="RuleBase" id="RU362114"/>
    </source>
</evidence>
<keyword evidence="2 9" id="KW-0328">Glycosyltransferase</keyword>
<feature type="compositionally biased region" description="Basic and acidic residues" evidence="10">
    <location>
        <begin position="193"/>
        <end position="208"/>
    </location>
</feature>
<dbReference type="Pfam" id="PF05406">
    <property type="entry name" value="WGR"/>
    <property type="match status" value="1"/>
</dbReference>
<proteinExistence type="inferred from homology"/>
<dbReference type="InterPro" id="IPR036616">
    <property type="entry name" value="Poly(ADP-ribose)pol_reg_dom_sf"/>
</dbReference>
<dbReference type="InterPro" id="IPR004102">
    <property type="entry name" value="Poly(ADP-ribose)pol_reg_dom"/>
</dbReference>
<evidence type="ECO:0000259" key="12">
    <source>
        <dbReference type="PROSITE" id="PS51059"/>
    </source>
</evidence>
<comment type="subcellular location">
    <subcellularLocation>
        <location evidence="1">Nucleus</location>
    </subcellularLocation>
</comment>
<feature type="domain" description="PARP catalytic" evidence="12">
    <location>
        <begin position="559"/>
        <end position="803"/>
    </location>
</feature>
<feature type="compositionally biased region" description="Basic and acidic residues" evidence="10">
    <location>
        <begin position="156"/>
        <end position="165"/>
    </location>
</feature>
<comment type="caution">
    <text evidence="15">The sequence shown here is derived from an EMBL/GenBank/DDBJ whole genome shotgun (WGS) entry which is preliminary data.</text>
</comment>
<organism evidence="15 16">
    <name type="scientific">Discina gigas</name>
    <dbReference type="NCBI Taxonomy" id="1032678"/>
    <lineage>
        <taxon>Eukaryota</taxon>
        <taxon>Fungi</taxon>
        <taxon>Dikarya</taxon>
        <taxon>Ascomycota</taxon>
        <taxon>Pezizomycotina</taxon>
        <taxon>Pezizomycetes</taxon>
        <taxon>Pezizales</taxon>
        <taxon>Discinaceae</taxon>
        <taxon>Discina</taxon>
    </lineage>
</organism>
<dbReference type="Proteomes" id="UP001447188">
    <property type="component" value="Unassembled WGS sequence"/>
</dbReference>
<dbReference type="Gene3D" id="3.90.228.10">
    <property type="match status" value="1"/>
</dbReference>
<evidence type="ECO:0000256" key="5">
    <source>
        <dbReference type="ARBA" id="ARBA00023027"/>
    </source>
</evidence>
<dbReference type="Pfam" id="PF00533">
    <property type="entry name" value="BRCT"/>
    <property type="match status" value="1"/>
</dbReference>
<dbReference type="PROSITE" id="PS51977">
    <property type="entry name" value="WGR"/>
    <property type="match status" value="1"/>
</dbReference>
<evidence type="ECO:0000256" key="10">
    <source>
        <dbReference type="SAM" id="MobiDB-lite"/>
    </source>
</evidence>
<keyword evidence="5 9" id="KW-0520">NAD</keyword>
<feature type="compositionally biased region" description="Acidic residues" evidence="10">
    <location>
        <begin position="248"/>
        <end position="261"/>
    </location>
</feature>
<dbReference type="PANTHER" id="PTHR10459">
    <property type="entry name" value="DNA LIGASE"/>
    <property type="match status" value="1"/>
</dbReference>
<dbReference type="InterPro" id="IPR008893">
    <property type="entry name" value="WGR_domain"/>
</dbReference>
<dbReference type="CDD" id="cd01437">
    <property type="entry name" value="parp_like"/>
    <property type="match status" value="1"/>
</dbReference>
<keyword evidence="3 9" id="KW-0808">Transferase</keyword>
<comment type="catalytic activity">
    <reaction evidence="8">
        <text>NAD(+) + (ADP-D-ribosyl)n-acceptor = nicotinamide + (ADP-D-ribosyl)n+1-acceptor + H(+).</text>
        <dbReference type="EC" id="2.4.2.30"/>
    </reaction>
</comment>
<dbReference type="Pfam" id="PF02877">
    <property type="entry name" value="PARP_reg"/>
    <property type="match status" value="1"/>
</dbReference>
<feature type="compositionally biased region" description="Basic residues" evidence="10">
    <location>
        <begin position="179"/>
        <end position="192"/>
    </location>
</feature>
<feature type="compositionally biased region" description="Low complexity" evidence="10">
    <location>
        <begin position="100"/>
        <end position="116"/>
    </location>
</feature>
<dbReference type="SMART" id="SM00773">
    <property type="entry name" value="WGR"/>
    <property type="match status" value="1"/>
</dbReference>
<evidence type="ECO:0000259" key="11">
    <source>
        <dbReference type="PROSITE" id="PS50172"/>
    </source>
</evidence>
<name>A0ABR3GJV2_9PEZI</name>
<dbReference type="SUPFAM" id="SSF52113">
    <property type="entry name" value="BRCT domain"/>
    <property type="match status" value="1"/>
</dbReference>
<protein>
    <recommendedName>
        <fullName evidence="9">Poly [ADP-ribose] polymerase</fullName>
        <shortName evidence="9">PARP</shortName>
        <ecNumber evidence="9">2.4.2.-</ecNumber>
    </recommendedName>
</protein>
<keyword evidence="6" id="KW-0539">Nucleus</keyword>
<evidence type="ECO:0000256" key="7">
    <source>
        <dbReference type="ARBA" id="ARBA00024347"/>
    </source>
</evidence>
<sequence>MALLSQLAIAVGGSHKGYPQVKLEKLITSNGGSFAKVIEPGVTHLVTTQADVEKQSTKVKSAQTAGLYLVSLNWLLESIEASKVLAEKDYIFDAAVAPVPASSGPSSSQASATTGPRVGTRVSKRTASNLKNMVIDSEEEKEKPAAKKTRGAAKGKAVEAKVEDKMDVDEEEEEEKPAPKKPKGRAAAKGKKAKEEEEKAKEEEEKAAAKNKKIKEEEEEEKADAKPVAAKGKAKGKGKAVVKVIPKDDEDEEEEEEEEEKKEEIKPNMKTITKKGKAPVDELCPNRDSLHVYVDGMGTVYDATLNQTDINANNNKFYYCQLLESDRAKVYFVWVHFGRVGERGQVKMYCSGVSFQEALPQFEKLFKSKTGCYWSNRADAHGGPKKYAFLERNYDEDEDEEQDEAEVKAEGSGATTTVKSRLAKPLQNLMQLIFNVDIMQQSMASLSYDSNKLPLGKLSKEVISRGYQTLKDLGEVIEQKPGCIEKFSEYGDNRTQILNRLSNRYYTVIPHSFGRNTPPVIDTGPKLKKEIELIENLGDMALTTKIMSDTKAANADGIHQLDKQFDSLGLNEAVPLDKSTAEFKNLEAYVTKTQGETHYTKLTVEDIFRVTRSGEADRWQEDGWDKRSDDNRHLLWHGSRSTNFAGILSQGLRIAPPEAPVNGYMFGKGIYLADIVSKSANYCCASSSNNTGLLLLCEAQLGDPMFELHQSDYRAAENCKKQGALATKGLGRSVPLKWEDASIVHKNLKGVKMPAVTTKAANITGDDPAQKLGHSRSLQYNEYIVYNTSQVQIRYLFRCKFGH</sequence>
<evidence type="ECO:0000256" key="2">
    <source>
        <dbReference type="ARBA" id="ARBA00022676"/>
    </source>
</evidence>
<evidence type="ECO:0000256" key="6">
    <source>
        <dbReference type="ARBA" id="ARBA00023242"/>
    </source>
</evidence>
<dbReference type="InterPro" id="IPR001357">
    <property type="entry name" value="BRCT_dom"/>
</dbReference>
<dbReference type="SUPFAM" id="SSF142921">
    <property type="entry name" value="WGR domain-like"/>
    <property type="match status" value="1"/>
</dbReference>
<keyword evidence="4" id="KW-0548">Nucleotidyltransferase</keyword>
<keyword evidence="16" id="KW-1185">Reference proteome</keyword>
<feature type="domain" description="BRCT" evidence="11">
    <location>
        <begin position="1"/>
        <end position="92"/>
    </location>
</feature>
<dbReference type="EC" id="2.4.2.-" evidence="9"/>
<dbReference type="Gene3D" id="1.20.142.10">
    <property type="entry name" value="Poly(ADP-ribose) polymerase, regulatory domain"/>
    <property type="match status" value="1"/>
</dbReference>
<feature type="domain" description="WGR" evidence="14">
    <location>
        <begin position="289"/>
        <end position="387"/>
    </location>
</feature>
<dbReference type="Gene3D" id="3.40.50.10190">
    <property type="entry name" value="BRCT domain"/>
    <property type="match status" value="1"/>
</dbReference>
<dbReference type="Pfam" id="PF00644">
    <property type="entry name" value="PARP"/>
    <property type="match status" value="1"/>
</dbReference>
<evidence type="ECO:0000256" key="4">
    <source>
        <dbReference type="ARBA" id="ARBA00022695"/>
    </source>
</evidence>
<feature type="domain" description="PARP alpha-helical" evidence="13">
    <location>
        <begin position="419"/>
        <end position="548"/>
    </location>
</feature>
<dbReference type="SUPFAM" id="SSF56399">
    <property type="entry name" value="ADP-ribosylation"/>
    <property type="match status" value="1"/>
</dbReference>
<evidence type="ECO:0000259" key="14">
    <source>
        <dbReference type="PROSITE" id="PS51977"/>
    </source>
</evidence>
<evidence type="ECO:0000313" key="16">
    <source>
        <dbReference type="Proteomes" id="UP001447188"/>
    </source>
</evidence>
<gene>
    <name evidence="15" type="ORF">Q9L58_004778</name>
</gene>
<dbReference type="InterPro" id="IPR036930">
    <property type="entry name" value="WGR_dom_sf"/>
</dbReference>
<dbReference type="SMART" id="SM00292">
    <property type="entry name" value="BRCT"/>
    <property type="match status" value="1"/>
</dbReference>
<dbReference type="EMBL" id="JBBBZM010000054">
    <property type="protein sequence ID" value="KAL0636217.1"/>
    <property type="molecule type" value="Genomic_DNA"/>
</dbReference>
<evidence type="ECO:0000256" key="3">
    <source>
        <dbReference type="ARBA" id="ARBA00022679"/>
    </source>
</evidence>
<dbReference type="PROSITE" id="PS50172">
    <property type="entry name" value="BRCT"/>
    <property type="match status" value="1"/>
</dbReference>
<feature type="region of interest" description="Disordered" evidence="10">
    <location>
        <begin position="100"/>
        <end position="267"/>
    </location>
</feature>
<dbReference type="PROSITE" id="PS51059">
    <property type="entry name" value="PARP_CATALYTIC"/>
    <property type="match status" value="1"/>
</dbReference>
<accession>A0ABR3GJV2</accession>
<dbReference type="PROSITE" id="PS51060">
    <property type="entry name" value="PARP_ALPHA_HD"/>
    <property type="match status" value="1"/>
</dbReference>
<dbReference type="SUPFAM" id="SSF47587">
    <property type="entry name" value="Domain of poly(ADP-ribose) polymerase"/>
    <property type="match status" value="1"/>
</dbReference>
<evidence type="ECO:0000313" key="15">
    <source>
        <dbReference type="EMBL" id="KAL0636217.1"/>
    </source>
</evidence>
<comment type="similarity">
    <text evidence="7">Belongs to the ARTD/PARP family.</text>
</comment>
<dbReference type="InterPro" id="IPR036420">
    <property type="entry name" value="BRCT_dom_sf"/>
</dbReference>
<dbReference type="PANTHER" id="PTHR10459:SF60">
    <property type="entry name" value="POLY [ADP-RIBOSE] POLYMERASE 2"/>
    <property type="match status" value="1"/>
</dbReference>
<evidence type="ECO:0000259" key="13">
    <source>
        <dbReference type="PROSITE" id="PS51060"/>
    </source>
</evidence>
<dbReference type="InterPro" id="IPR050800">
    <property type="entry name" value="ARTD/PARP"/>
</dbReference>
<feature type="compositionally biased region" description="Acidic residues" evidence="10">
    <location>
        <begin position="166"/>
        <end position="175"/>
    </location>
</feature>